<dbReference type="EMBL" id="QJNU01000255">
    <property type="protein sequence ID" value="RYP03499.1"/>
    <property type="molecule type" value="Genomic_DNA"/>
</dbReference>
<evidence type="ECO:0000256" key="2">
    <source>
        <dbReference type="ARBA" id="ARBA00007528"/>
    </source>
</evidence>
<keyword evidence="7" id="KW-0812">Transmembrane</keyword>
<name>A0A4V1XAP8_9PEZI</name>
<keyword evidence="5" id="KW-0449">Lipoprotein</keyword>
<dbReference type="PANTHER" id="PTHR31468:SF8">
    <property type="entry name" value="1,3-BETA-GLUCANOSYLTRANSFERASE GAS2"/>
    <property type="match status" value="1"/>
</dbReference>
<dbReference type="PANTHER" id="PTHR31468">
    <property type="entry name" value="1,3-BETA-GLUCANOSYLTRANSFERASE GAS1"/>
    <property type="match status" value="1"/>
</dbReference>
<gene>
    <name evidence="8" type="ORF">DL764_005103</name>
</gene>
<reference evidence="8 9" key="1">
    <citation type="submission" date="2018-06" db="EMBL/GenBank/DDBJ databases">
        <title>Complete Genomes of Monosporascus.</title>
        <authorList>
            <person name="Robinson A.J."/>
            <person name="Natvig D.O."/>
        </authorList>
    </citation>
    <scope>NUCLEOTIDE SEQUENCE [LARGE SCALE GENOMIC DNA]</scope>
    <source>
        <strain evidence="8 9">CBS 110550</strain>
    </source>
</reference>
<evidence type="ECO:0000256" key="3">
    <source>
        <dbReference type="ARBA" id="ARBA00022729"/>
    </source>
</evidence>
<keyword evidence="4" id="KW-0325">Glycoprotein</keyword>
<feature type="region of interest" description="Disordered" evidence="6">
    <location>
        <begin position="456"/>
        <end position="489"/>
    </location>
</feature>
<dbReference type="EC" id="2.4.1.-" evidence="5"/>
<dbReference type="Pfam" id="PF03198">
    <property type="entry name" value="Glyco_hydro_72"/>
    <property type="match status" value="1"/>
</dbReference>
<dbReference type="OrthoDB" id="421038at2759"/>
<keyword evidence="9" id="KW-1185">Reference proteome</keyword>
<keyword evidence="5 7" id="KW-0472">Membrane</keyword>
<keyword evidence="7" id="KW-1133">Transmembrane helix</keyword>
<dbReference type="GO" id="GO:0098552">
    <property type="term" value="C:side of membrane"/>
    <property type="evidence" value="ECO:0007669"/>
    <property type="project" value="UniProtKB-KW"/>
</dbReference>
<evidence type="ECO:0000256" key="6">
    <source>
        <dbReference type="SAM" id="MobiDB-lite"/>
    </source>
</evidence>
<dbReference type="GO" id="GO:0005886">
    <property type="term" value="C:plasma membrane"/>
    <property type="evidence" value="ECO:0007669"/>
    <property type="project" value="UniProtKB-SubCell"/>
</dbReference>
<sequence>MSGRSRTATGRALACCLAFLMPCLTLVEAISPISVKGAKLYDDEGNQFFIKGVTYVFTYIMDPLLDTSQCQIDAGLIRDLGANTIRVYTVDGSQNHDGCMQAFRSQGIYVWVDLPSPTMSISRINPEWTMQQFSNWSATIDAFAGYDNTLAFTIGNEVIVDTDTSVVAPYFKAAVRDLKAFREQRGYRPIPLAYTATDSVFVRKVTAEYFACGDPSEAIELFGVNVYSWCGQSDYYKSKFDELYEEFQDMNIPLAFSEAGCNSEERNFSEVAAMLGPVFQAVFSGSVVYAWAQEENAYGIVEYPESRHAGFPTTLRDYNALSTVFASVNPSGTPRAEYTPSNTAPACPTSAESEWLVAGDVSGPTISGLDIDTVTARTTITSKADDATGATVGTGPNGEPLITGVSSTDNSRGGLEIAADAITTGAIVGIVVSCVGAVIFAALAAFIIIRKRRRARQQQEGGQGAEKGGFTSPYGAGGDGSAGAAESLKPELPAGSVGYVMPRQELPTEHTTTAYHEYGPPGYGPPGPYSPYSNSQHMTPMEMEGSPRPPQQLPGGNR</sequence>
<accession>A0A4V1XAP8</accession>
<keyword evidence="3 5" id="KW-0732">Signal</keyword>
<dbReference type="GO" id="GO:0031505">
    <property type="term" value="P:fungal-type cell wall organization"/>
    <property type="evidence" value="ECO:0007669"/>
    <property type="project" value="TreeGrafter"/>
</dbReference>
<feature type="transmembrane region" description="Helical" evidence="7">
    <location>
        <begin position="426"/>
        <end position="449"/>
    </location>
</feature>
<keyword evidence="5" id="KW-0808">Transferase</keyword>
<dbReference type="GO" id="GO:0071970">
    <property type="term" value="P:fungal-type cell wall (1-&gt;3)-beta-D-glucan biosynthetic process"/>
    <property type="evidence" value="ECO:0007669"/>
    <property type="project" value="TreeGrafter"/>
</dbReference>
<evidence type="ECO:0000256" key="4">
    <source>
        <dbReference type="ARBA" id="ARBA00023180"/>
    </source>
</evidence>
<comment type="subcellular location">
    <subcellularLocation>
        <location evidence="1 5">Cell membrane</location>
        <topology evidence="1 5">Lipid-anchor</topology>
        <topology evidence="1 5">GPI-anchor</topology>
    </subcellularLocation>
</comment>
<protein>
    <recommendedName>
        <fullName evidence="5">1,3-beta-glucanosyltransferase</fullName>
        <ecNumber evidence="5">2.4.1.-</ecNumber>
    </recommendedName>
</protein>
<dbReference type="AlphaFoldDB" id="A0A4V1XAP8"/>
<keyword evidence="5" id="KW-0336">GPI-anchor</keyword>
<feature type="signal peptide" evidence="5">
    <location>
        <begin position="1"/>
        <end position="29"/>
    </location>
</feature>
<dbReference type="InterPro" id="IPR004886">
    <property type="entry name" value="Glucanosyltransferase"/>
</dbReference>
<feature type="region of interest" description="Disordered" evidence="6">
    <location>
        <begin position="508"/>
        <end position="558"/>
    </location>
</feature>
<evidence type="ECO:0000256" key="5">
    <source>
        <dbReference type="RuleBase" id="RU361209"/>
    </source>
</evidence>
<evidence type="ECO:0000256" key="7">
    <source>
        <dbReference type="SAM" id="Phobius"/>
    </source>
</evidence>
<comment type="function">
    <text evidence="5">Splits internally a 1,3-beta-glucan molecule and transfers the newly generated reducing end (the donor) to the non-reducing end of another 1,3-beta-glucan molecule (the acceptor) forming a 1,3-beta linkage, resulting in the elongation of 1,3-beta-glucan chains in the cell wall.</text>
</comment>
<dbReference type="GO" id="GO:0042124">
    <property type="term" value="F:1,3-beta-glucanosyltransferase activity"/>
    <property type="evidence" value="ECO:0007669"/>
    <property type="project" value="TreeGrafter"/>
</dbReference>
<dbReference type="InterPro" id="IPR017853">
    <property type="entry name" value="GH"/>
</dbReference>
<dbReference type="Gene3D" id="3.20.20.80">
    <property type="entry name" value="Glycosidases"/>
    <property type="match status" value="1"/>
</dbReference>
<dbReference type="SUPFAM" id="SSF51445">
    <property type="entry name" value="(Trans)glycosidases"/>
    <property type="match status" value="1"/>
</dbReference>
<evidence type="ECO:0000313" key="9">
    <source>
        <dbReference type="Proteomes" id="UP000293360"/>
    </source>
</evidence>
<evidence type="ECO:0000313" key="8">
    <source>
        <dbReference type="EMBL" id="RYP03499.1"/>
    </source>
</evidence>
<comment type="similarity">
    <text evidence="2 5">Belongs to the glycosyl hydrolase 72 family.</text>
</comment>
<dbReference type="Proteomes" id="UP000293360">
    <property type="component" value="Unassembled WGS sequence"/>
</dbReference>
<proteinExistence type="inferred from homology"/>
<organism evidence="8 9">
    <name type="scientific">Monosporascus ibericus</name>
    <dbReference type="NCBI Taxonomy" id="155417"/>
    <lineage>
        <taxon>Eukaryota</taxon>
        <taxon>Fungi</taxon>
        <taxon>Dikarya</taxon>
        <taxon>Ascomycota</taxon>
        <taxon>Pezizomycotina</taxon>
        <taxon>Sordariomycetes</taxon>
        <taxon>Xylariomycetidae</taxon>
        <taxon>Xylariales</taxon>
        <taxon>Xylariales incertae sedis</taxon>
        <taxon>Monosporascus</taxon>
    </lineage>
</organism>
<feature type="chain" id="PRO_5021040907" description="1,3-beta-glucanosyltransferase" evidence="5">
    <location>
        <begin position="30"/>
        <end position="558"/>
    </location>
</feature>
<evidence type="ECO:0000256" key="1">
    <source>
        <dbReference type="ARBA" id="ARBA00004609"/>
    </source>
</evidence>
<comment type="caution">
    <text evidence="8">The sequence shown here is derived from an EMBL/GenBank/DDBJ whole genome shotgun (WGS) entry which is preliminary data.</text>
</comment>